<organism evidence="1">
    <name type="scientific">Rhizophora mucronata</name>
    <name type="common">Asiatic mangrove</name>
    <dbReference type="NCBI Taxonomy" id="61149"/>
    <lineage>
        <taxon>Eukaryota</taxon>
        <taxon>Viridiplantae</taxon>
        <taxon>Streptophyta</taxon>
        <taxon>Embryophyta</taxon>
        <taxon>Tracheophyta</taxon>
        <taxon>Spermatophyta</taxon>
        <taxon>Magnoliopsida</taxon>
        <taxon>eudicotyledons</taxon>
        <taxon>Gunneridae</taxon>
        <taxon>Pentapetalae</taxon>
        <taxon>rosids</taxon>
        <taxon>fabids</taxon>
        <taxon>Malpighiales</taxon>
        <taxon>Rhizophoraceae</taxon>
        <taxon>Rhizophora</taxon>
    </lineage>
</organism>
<protein>
    <submittedName>
        <fullName evidence="1">Uncharacterized protein</fullName>
    </submittedName>
</protein>
<sequence>MGLNPCFLQETAQQNPNLTVIPTVKAF</sequence>
<dbReference type="EMBL" id="GGEC01070345">
    <property type="protein sequence ID" value="MBX50829.1"/>
    <property type="molecule type" value="Transcribed_RNA"/>
</dbReference>
<reference evidence="1" key="1">
    <citation type="submission" date="2018-02" db="EMBL/GenBank/DDBJ databases">
        <title>Rhizophora mucronata_Transcriptome.</title>
        <authorList>
            <person name="Meera S.P."/>
            <person name="Sreeshan A."/>
            <person name="Augustine A."/>
        </authorList>
    </citation>
    <scope>NUCLEOTIDE SEQUENCE</scope>
    <source>
        <tissue evidence="1">Leaf</tissue>
    </source>
</reference>
<name>A0A2P2P815_RHIMU</name>
<proteinExistence type="predicted"/>
<dbReference type="AlphaFoldDB" id="A0A2P2P815"/>
<accession>A0A2P2P815</accession>
<evidence type="ECO:0000313" key="1">
    <source>
        <dbReference type="EMBL" id="MBX50829.1"/>
    </source>
</evidence>